<keyword evidence="2" id="KW-1185">Reference proteome</keyword>
<dbReference type="AlphaFoldDB" id="A0A2G3E1P5"/>
<reference evidence="1 2" key="1">
    <citation type="submission" date="2017-10" db="EMBL/GenBank/DDBJ databases">
        <title>Resolving the taxonomy of Roseburia spp., Eubacterium rectale and Agathobacter spp. through phylogenomic analysis.</title>
        <authorList>
            <person name="Sheridan P.O."/>
            <person name="Walker A.W."/>
            <person name="Duncan S.H."/>
            <person name="Scott K.P."/>
            <person name="Toole P.W.O."/>
            <person name="Luis P."/>
            <person name="Flint H.J."/>
        </authorList>
    </citation>
    <scope>NUCLEOTIDE SEQUENCE [LARGE SCALE GENOMIC DNA]</scope>
    <source>
        <strain evidence="1 2">JK623</strain>
    </source>
</reference>
<accession>A0A2G3E1P5</accession>
<evidence type="ECO:0000313" key="2">
    <source>
        <dbReference type="Proteomes" id="UP000224563"/>
    </source>
</evidence>
<evidence type="ECO:0000313" key="1">
    <source>
        <dbReference type="EMBL" id="PHU37217.1"/>
    </source>
</evidence>
<reference evidence="1 2" key="2">
    <citation type="submission" date="2017-10" db="EMBL/GenBank/DDBJ databases">
        <authorList>
            <person name="Banno H."/>
            <person name="Chua N.-H."/>
        </authorList>
    </citation>
    <scope>NUCLEOTIDE SEQUENCE [LARGE SCALE GENOMIC DNA]</scope>
    <source>
        <strain evidence="1 2">JK623</strain>
    </source>
</reference>
<sequence>MMFGLDSKEKELKELLARLGCEASVFRNFKNGYEKMDKRYAQTASHYQSCLAATVEIRKLAERLEQHFIGQDRMDLSETARELKKLQGTYAHEFIISSQDKEFSSTYDTLIRKLPLVDKGKENALMMQSEVENLLQILQENLNRKKPDLYALSFFLADHKISELYDLSAERKRELVHQKMVNELIMPLQNALKHTTQSPEYKQIQQLILEMTGVTI</sequence>
<dbReference type="Proteomes" id="UP000224563">
    <property type="component" value="Unassembled WGS sequence"/>
</dbReference>
<organism evidence="1 2">
    <name type="scientific">Agathobacter ruminis</name>
    <dbReference type="NCBI Taxonomy" id="1712665"/>
    <lineage>
        <taxon>Bacteria</taxon>
        <taxon>Bacillati</taxon>
        <taxon>Bacillota</taxon>
        <taxon>Clostridia</taxon>
        <taxon>Lachnospirales</taxon>
        <taxon>Lachnospiraceae</taxon>
        <taxon>Agathobacter</taxon>
    </lineage>
</organism>
<name>A0A2G3E1P5_9FIRM</name>
<gene>
    <name evidence="1" type="ORF">CSX02_09435</name>
</gene>
<protein>
    <submittedName>
        <fullName evidence="1">Uncharacterized protein</fullName>
    </submittedName>
</protein>
<comment type="caution">
    <text evidence="1">The sequence shown here is derived from an EMBL/GenBank/DDBJ whole genome shotgun (WGS) entry which is preliminary data.</text>
</comment>
<proteinExistence type="predicted"/>
<dbReference type="RefSeq" id="WP_099386494.1">
    <property type="nucleotide sequence ID" value="NZ_JANSWH010000039.1"/>
</dbReference>
<dbReference type="EMBL" id="PDYG01000074">
    <property type="protein sequence ID" value="PHU37217.1"/>
    <property type="molecule type" value="Genomic_DNA"/>
</dbReference>